<evidence type="ECO:0000256" key="1">
    <source>
        <dbReference type="SAM" id="SignalP"/>
    </source>
</evidence>
<dbReference type="Proteomes" id="UP000003900">
    <property type="component" value="Unassembled WGS sequence"/>
</dbReference>
<keyword evidence="3" id="KW-1185">Reference proteome</keyword>
<reference evidence="2 3" key="1">
    <citation type="journal article" date="2012" name="J. Bacteriol.">
        <title>Genome Sequence of the Pattern-Forming Social Bacterium Paenibacillus dendritiformis C454 Chiral Morphotype.</title>
        <authorList>
            <person name="Sirota-Madi A."/>
            <person name="Olender T."/>
            <person name="Helman Y."/>
            <person name="Brainis I."/>
            <person name="Finkelshtein A."/>
            <person name="Roth D."/>
            <person name="Hagai E."/>
            <person name="Leshkowitz D."/>
            <person name="Brodsky L."/>
            <person name="Galatenko V."/>
            <person name="Nikolaev V."/>
            <person name="Gutnick D.L."/>
            <person name="Lancet D."/>
            <person name="Ben-Jacob E."/>
        </authorList>
    </citation>
    <scope>NUCLEOTIDE SEQUENCE [LARGE SCALE GENOMIC DNA]</scope>
    <source>
        <strain evidence="2 3">C454</strain>
    </source>
</reference>
<dbReference type="RefSeq" id="WP_006679065.1">
    <property type="nucleotide sequence ID" value="NZ_AHKH01000093.1"/>
</dbReference>
<proteinExistence type="predicted"/>
<evidence type="ECO:0000313" key="2">
    <source>
        <dbReference type="EMBL" id="EHQ59906.1"/>
    </source>
</evidence>
<dbReference type="PATRIC" id="fig|1131935.3.peg.4767"/>
<dbReference type="STRING" id="1131935.PDENDC454_22894"/>
<dbReference type="AlphaFoldDB" id="H3SLZ0"/>
<dbReference type="SUPFAM" id="SSF53850">
    <property type="entry name" value="Periplasmic binding protein-like II"/>
    <property type="match status" value="1"/>
</dbReference>
<evidence type="ECO:0008006" key="4">
    <source>
        <dbReference type="Google" id="ProtNLM"/>
    </source>
</evidence>
<protein>
    <recommendedName>
        <fullName evidence="4">Extracellular solute-binding protein</fullName>
    </recommendedName>
</protein>
<dbReference type="PROSITE" id="PS51257">
    <property type="entry name" value="PROKAR_LIPOPROTEIN"/>
    <property type="match status" value="1"/>
</dbReference>
<keyword evidence="1" id="KW-0732">Signal</keyword>
<sequence length="447" mass="50683">MGKKLYLTCVWLSIMLMLSMVGCAKEPLPDQAVTLKVMVYDKDTFTKEYGSQLTVAFPNVELQVIETLTLRQDDSPEEEPGEKLIKFIEQENPDLILLEPDQVMPLADKGKLLELDPVMKQENFDPTGIPENMMDYFRQTGNGTLYAIAPTYTPSVIYYNIDLFKRHRIEFPRNQMTWEELFTLAARFGQLGTMEKPIYGIADHLYAYKLTSIFNVAHTLNLSITDPRGEKLQFQAEGWKYVFRMVTDMMKNKALYTTDEEVMSSNANDNPFSREEVAMQVHTPITSKYTLIGESSAQLGVVTMPVNPGNPEESPFISLDSMYAINAASDQKQLAWKVLDYMIGPEMAKLNTQNFISTGSLPIRNAHIQKVGEWEAQPYVMLKPSVHAGWSGDIIRKSKISDSMKEETINAMENAVDEIVKNNKPVDEVLAAMQNELQAKLDIELNK</sequence>
<gene>
    <name evidence="2" type="ORF">PDENDC454_22894</name>
</gene>
<dbReference type="EMBL" id="AHKH01000093">
    <property type="protein sequence ID" value="EHQ59906.1"/>
    <property type="molecule type" value="Genomic_DNA"/>
</dbReference>
<organism evidence="2 3">
    <name type="scientific">Paenibacillus dendritiformis C454</name>
    <dbReference type="NCBI Taxonomy" id="1131935"/>
    <lineage>
        <taxon>Bacteria</taxon>
        <taxon>Bacillati</taxon>
        <taxon>Bacillota</taxon>
        <taxon>Bacilli</taxon>
        <taxon>Bacillales</taxon>
        <taxon>Paenibacillaceae</taxon>
        <taxon>Paenibacillus</taxon>
    </lineage>
</organism>
<feature type="signal peptide" evidence="1">
    <location>
        <begin position="1"/>
        <end position="24"/>
    </location>
</feature>
<dbReference type="InterPro" id="IPR050490">
    <property type="entry name" value="Bact_solute-bd_prot1"/>
</dbReference>
<feature type="chain" id="PRO_5003591518" description="Extracellular solute-binding protein" evidence="1">
    <location>
        <begin position="25"/>
        <end position="447"/>
    </location>
</feature>
<dbReference type="Gene3D" id="3.40.190.10">
    <property type="entry name" value="Periplasmic binding protein-like II"/>
    <property type="match status" value="1"/>
</dbReference>
<comment type="caution">
    <text evidence="2">The sequence shown here is derived from an EMBL/GenBank/DDBJ whole genome shotgun (WGS) entry which is preliminary data.</text>
</comment>
<dbReference type="InterPro" id="IPR006059">
    <property type="entry name" value="SBP"/>
</dbReference>
<dbReference type="Pfam" id="PF13416">
    <property type="entry name" value="SBP_bac_8"/>
    <property type="match status" value="1"/>
</dbReference>
<accession>H3SLZ0</accession>
<name>H3SLZ0_9BACL</name>
<dbReference type="PANTHER" id="PTHR43649">
    <property type="entry name" value="ARABINOSE-BINDING PROTEIN-RELATED"/>
    <property type="match status" value="1"/>
</dbReference>
<dbReference type="OrthoDB" id="9782846at2"/>
<dbReference type="PANTHER" id="PTHR43649:SF12">
    <property type="entry name" value="DIACETYLCHITOBIOSE BINDING PROTEIN DASA"/>
    <property type="match status" value="1"/>
</dbReference>
<evidence type="ECO:0000313" key="3">
    <source>
        <dbReference type="Proteomes" id="UP000003900"/>
    </source>
</evidence>